<evidence type="ECO:0000313" key="1">
    <source>
        <dbReference type="Proteomes" id="UP000095280"/>
    </source>
</evidence>
<dbReference type="AlphaFoldDB" id="A0A1I8F5S5"/>
<dbReference type="Pfam" id="PF10249">
    <property type="entry name" value="NDUFB10"/>
    <property type="match status" value="1"/>
</dbReference>
<accession>A0A1I8F5S5</accession>
<protein>
    <submittedName>
        <fullName evidence="2">DUF1713 domain-containing protein</fullName>
    </submittedName>
</protein>
<dbReference type="InterPro" id="IPR019377">
    <property type="entry name" value="NADH_UbQ_OxRdtase_su10"/>
</dbReference>
<organism evidence="1 2">
    <name type="scientific">Macrostomum lignano</name>
    <dbReference type="NCBI Taxonomy" id="282301"/>
    <lineage>
        <taxon>Eukaryota</taxon>
        <taxon>Metazoa</taxon>
        <taxon>Spiralia</taxon>
        <taxon>Lophotrochozoa</taxon>
        <taxon>Platyhelminthes</taxon>
        <taxon>Rhabditophora</taxon>
        <taxon>Macrostomorpha</taxon>
        <taxon>Macrostomida</taxon>
        <taxon>Macrostomidae</taxon>
        <taxon>Macrostomum</taxon>
    </lineage>
</organism>
<dbReference type="Proteomes" id="UP000095280">
    <property type="component" value="Unplaced"/>
</dbReference>
<reference evidence="2" key="1">
    <citation type="submission" date="2016-11" db="UniProtKB">
        <authorList>
            <consortium name="WormBaseParasite"/>
        </authorList>
    </citation>
    <scope>IDENTIFICATION</scope>
</reference>
<dbReference type="WBParaSite" id="maker-unitig_20320-snap-gene-0.2-mRNA-1">
    <property type="protein sequence ID" value="maker-unitig_20320-snap-gene-0.2-mRNA-1"/>
    <property type="gene ID" value="maker-unitig_20320-snap-gene-0.2"/>
</dbReference>
<proteinExistence type="predicted"/>
<keyword evidence="1" id="KW-1185">Reference proteome</keyword>
<evidence type="ECO:0000313" key="2">
    <source>
        <dbReference type="WBParaSite" id="maker-unitig_20320-snap-gene-0.2-mRNA-1"/>
    </source>
</evidence>
<name>A0A1I8F5S5_9PLAT</name>
<sequence>MTNFCNLEADEQYKRDRLHQLLHQAAATWATRTTVKNALMKQKHRMLWERKIRRSWQPRRSQTNIRM</sequence>